<evidence type="ECO:0000256" key="2">
    <source>
        <dbReference type="SAM" id="MobiDB-lite"/>
    </source>
</evidence>
<accession>A0A0G4H0X6</accession>
<dbReference type="AlphaFoldDB" id="A0A0G4H0X6"/>
<dbReference type="EMBL" id="CDMZ01001748">
    <property type="protein sequence ID" value="CEM37003.1"/>
    <property type="molecule type" value="Genomic_DNA"/>
</dbReference>
<feature type="compositionally biased region" description="Polar residues" evidence="2">
    <location>
        <begin position="129"/>
        <end position="139"/>
    </location>
</feature>
<proteinExistence type="predicted"/>
<feature type="compositionally biased region" description="Basic and acidic residues" evidence="2">
    <location>
        <begin position="447"/>
        <end position="474"/>
    </location>
</feature>
<protein>
    <submittedName>
        <fullName evidence="3">Uncharacterized protein</fullName>
    </submittedName>
</protein>
<reference evidence="3" key="1">
    <citation type="submission" date="2014-11" db="EMBL/GenBank/DDBJ databases">
        <authorList>
            <person name="Otto D Thomas"/>
            <person name="Naeem Raeece"/>
        </authorList>
    </citation>
    <scope>NUCLEOTIDE SEQUENCE</scope>
</reference>
<feature type="region of interest" description="Disordered" evidence="2">
    <location>
        <begin position="1"/>
        <end position="26"/>
    </location>
</feature>
<feature type="region of interest" description="Disordered" evidence="2">
    <location>
        <begin position="194"/>
        <end position="219"/>
    </location>
</feature>
<gene>
    <name evidence="3" type="ORF">Cvel_24193</name>
</gene>
<sequence>MDASLGPPGPPLREHSPHSADPSKPYVGREAFKSLIDQTFLSLGREFDTNFDDLLLSEKTLLESTVAVQNHKRATKALENEVAQMKQTVGNPKDAQIERKEGQRRKVLSDNFCQTDPVSEFGLKDKSSPSKSLNLGVSQRSRRSAGGNATFQEEDEVMVSQSKPERRVTRSRTVAVSELHKTDRLAALTLELPGGVSGRGSANAPPQAAPRARRASVEDPDDISTVNLLGQNEALKGRVREYEKRIASLEAREKSLDMEKKKLLSAMRIRTAVMKTPDQGCFGKPPPLSLLSRLRERKRPAAIRGPRGSTLSLCGKVEHPKEGGRSDGLERWSIRRRGDVRTASKGGASEGGGTFGRPRKVEHPKEGGRSDGLERWSIRRRGDVRTASKGGASEGGGTFGRPRKVEHPKEGGRSDGLERWSIRRRGDVRTASKGGASEGGGTFGRPRKVEHPKEGGRSDGLERWSIRRRGDVRTASKGGASEGGGTFGRPRKVEHPKEGGRSDGLSQTP</sequence>
<evidence type="ECO:0000313" key="3">
    <source>
        <dbReference type="EMBL" id="CEM37003.1"/>
    </source>
</evidence>
<feature type="compositionally biased region" description="Basic and acidic residues" evidence="2">
    <location>
        <begin position="403"/>
        <end position="430"/>
    </location>
</feature>
<feature type="region of interest" description="Disordered" evidence="2">
    <location>
        <begin position="301"/>
        <end position="509"/>
    </location>
</feature>
<dbReference type="VEuPathDB" id="CryptoDB:Cvel_24193"/>
<keyword evidence="1" id="KW-0175">Coiled coil</keyword>
<feature type="compositionally biased region" description="Basic and acidic residues" evidence="2">
    <location>
        <begin position="359"/>
        <end position="386"/>
    </location>
</feature>
<feature type="compositionally biased region" description="Basic and acidic residues" evidence="2">
    <location>
        <begin position="491"/>
        <end position="501"/>
    </location>
</feature>
<feature type="compositionally biased region" description="Basic and acidic residues" evidence="2">
    <location>
        <begin position="316"/>
        <end position="342"/>
    </location>
</feature>
<feature type="coiled-coil region" evidence="1">
    <location>
        <begin position="232"/>
        <end position="259"/>
    </location>
</feature>
<evidence type="ECO:0000256" key="1">
    <source>
        <dbReference type="SAM" id="Coils"/>
    </source>
</evidence>
<feature type="region of interest" description="Disordered" evidence="2">
    <location>
        <begin position="118"/>
        <end position="170"/>
    </location>
</feature>
<organism evidence="3">
    <name type="scientific">Chromera velia CCMP2878</name>
    <dbReference type="NCBI Taxonomy" id="1169474"/>
    <lineage>
        <taxon>Eukaryota</taxon>
        <taxon>Sar</taxon>
        <taxon>Alveolata</taxon>
        <taxon>Colpodellida</taxon>
        <taxon>Chromeraceae</taxon>
        <taxon>Chromera</taxon>
    </lineage>
</organism>
<name>A0A0G4H0X6_9ALVE</name>